<dbReference type="SMART" id="SM00882">
    <property type="entry name" value="CoA_trans"/>
    <property type="match status" value="2"/>
</dbReference>
<sequence length="566" mass="60102">MIRSLRLARAGRSLSLVRPANAPALALPAPRYAPCSAPHRGQYRYMSLAVPNSGLDANPSKAEAIGAPAVDPGKGKVWDDVDEAVKDIKSGSLLLSAGFGLCGTAETIIEAMKRRTDLTDLTGVSNNAGDGVYGLAPLVQAKQIKKMILSYVGTNKNLQDAYLAGQVALELCPQGTIAERLRSAAAGMPGFFTRTGAGTFVETGEIPQLWSKKVEGEKQTVIEPGVKKSVQDFDGRRYIFEPALHGDVGILRAWKVDKAGNCVFRYTTRAFAGLVARASKLTIVEAENIVEIGEISPMDVDLPGIYIDRIVQATAPKRIELLTVSEEDKGAESDSSQASTDSKKAAAQERRIRIAKRAAKELPDGSYCNLGVGMPVLAANYLTPGTNVWLQSENGILGMGPYPTRDQVDADVINAGKETVTLVPGASVFDSSESFGMIRGGHVDVSILGAMEVSANGDLANYMIPGKLVKGMGGAMDLVSNPDNTKIIVVTDLVDKHGKPKVVAQCSLPLTGVRCVSRIITDLAVFDVDRENGGLTLVEVWNGSSVEEVKSKVGCEIKVAENLGSF</sequence>
<comment type="pathway">
    <text evidence="3">Ketone metabolism; succinyl-CoA degradation; acetoacetyl-CoA from succinyl-CoA: step 1/1.</text>
</comment>
<dbReference type="Gene3D" id="3.40.1080.10">
    <property type="entry name" value="Glutaconate Coenzyme A-transferase"/>
    <property type="match status" value="2"/>
</dbReference>
<dbReference type="InterPro" id="IPR012791">
    <property type="entry name" value="3-oxoacid_CoA-transf_B"/>
</dbReference>
<evidence type="ECO:0000313" key="7">
    <source>
        <dbReference type="Proteomes" id="UP000193986"/>
    </source>
</evidence>
<dbReference type="FunFam" id="3.40.1080.10:FF:000001">
    <property type="entry name" value="Succinyl-coa:3-ketoacid-coenzyme a transferase subunit b"/>
    <property type="match status" value="1"/>
</dbReference>
<dbReference type="EMBL" id="MCFC01000002">
    <property type="protein sequence ID" value="ORY35066.1"/>
    <property type="molecule type" value="Genomic_DNA"/>
</dbReference>
<accession>A0A1Y2BJX1</accession>
<evidence type="ECO:0000256" key="4">
    <source>
        <dbReference type="PIRSR" id="PIRSR000858-1"/>
    </source>
</evidence>
<reference evidence="6 7" key="1">
    <citation type="submission" date="2016-07" db="EMBL/GenBank/DDBJ databases">
        <title>Pervasive Adenine N6-methylation of Active Genes in Fungi.</title>
        <authorList>
            <consortium name="DOE Joint Genome Institute"/>
            <person name="Mondo S.J."/>
            <person name="Dannebaum R.O."/>
            <person name="Kuo R.C."/>
            <person name="Labutti K."/>
            <person name="Haridas S."/>
            <person name="Kuo A."/>
            <person name="Salamov A."/>
            <person name="Ahrendt S.R."/>
            <person name="Lipzen A."/>
            <person name="Sullivan W."/>
            <person name="Andreopoulos W.B."/>
            <person name="Clum A."/>
            <person name="Lindquist E."/>
            <person name="Daum C."/>
            <person name="Ramamoorthy G.K."/>
            <person name="Gryganskyi A."/>
            <person name="Culley D."/>
            <person name="Magnuson J.K."/>
            <person name="James T.Y."/>
            <person name="O'Malley M.A."/>
            <person name="Stajich J.E."/>
            <person name="Spatafora J.W."/>
            <person name="Visel A."/>
            <person name="Grigoriev I.V."/>
        </authorList>
    </citation>
    <scope>NUCLEOTIDE SEQUENCE [LARGE SCALE GENOMIC DNA]</scope>
    <source>
        <strain evidence="6 7">68-887.2</strain>
    </source>
</reference>
<dbReference type="InterPro" id="IPR014388">
    <property type="entry name" value="3-oxoacid_CoA-transferase"/>
</dbReference>
<dbReference type="SUPFAM" id="SSF100950">
    <property type="entry name" value="NagB/RpiA/CoA transferase-like"/>
    <property type="match status" value="2"/>
</dbReference>
<protein>
    <recommendedName>
        <fullName evidence="3">Succinyl-CoA:3-ketoacid-coenzyme A transferase</fullName>
        <ecNumber evidence="3">2.8.3.5</ecNumber>
    </recommendedName>
</protein>
<evidence type="ECO:0000256" key="1">
    <source>
        <dbReference type="ARBA" id="ARBA00007154"/>
    </source>
</evidence>
<organism evidence="6 7">
    <name type="scientific">Naematelia encephala</name>
    <dbReference type="NCBI Taxonomy" id="71784"/>
    <lineage>
        <taxon>Eukaryota</taxon>
        <taxon>Fungi</taxon>
        <taxon>Dikarya</taxon>
        <taxon>Basidiomycota</taxon>
        <taxon>Agaricomycotina</taxon>
        <taxon>Tremellomycetes</taxon>
        <taxon>Tremellales</taxon>
        <taxon>Naemateliaceae</taxon>
        <taxon>Naematelia</taxon>
    </lineage>
</organism>
<comment type="similarity">
    <text evidence="1 3">Belongs to the 3-oxoacid CoA-transferase family.</text>
</comment>
<evidence type="ECO:0000256" key="2">
    <source>
        <dbReference type="ARBA" id="ARBA00022679"/>
    </source>
</evidence>
<dbReference type="GO" id="GO:0046952">
    <property type="term" value="P:ketone body catabolic process"/>
    <property type="evidence" value="ECO:0007669"/>
    <property type="project" value="InterPro"/>
</dbReference>
<gene>
    <name evidence="6" type="ORF">BCR39DRAFT_516537</name>
</gene>
<feature type="active site" description="5-glutamyl coenzyme A thioester intermediate" evidence="4">
    <location>
        <position position="393"/>
    </location>
</feature>
<dbReference type="InterPro" id="IPR004164">
    <property type="entry name" value="CoA_transf_AS"/>
</dbReference>
<keyword evidence="7" id="KW-1185">Reference proteome</keyword>
<dbReference type="STRING" id="71784.A0A1Y2BJX1"/>
<dbReference type="AlphaFoldDB" id="A0A1Y2BJX1"/>
<dbReference type="PIRSF" id="PIRSF000858">
    <property type="entry name" value="SCOT-t"/>
    <property type="match status" value="1"/>
</dbReference>
<dbReference type="OrthoDB" id="1933379at2759"/>
<dbReference type="Proteomes" id="UP000193986">
    <property type="component" value="Unassembled WGS sequence"/>
</dbReference>
<keyword evidence="3" id="KW-0496">Mitochondrion</keyword>
<dbReference type="Pfam" id="PF01144">
    <property type="entry name" value="CoA_trans"/>
    <property type="match status" value="2"/>
</dbReference>
<dbReference type="PANTHER" id="PTHR13707:SF60">
    <property type="entry name" value="ACETATE COA-TRANSFERASE SUBUNIT ALPHA"/>
    <property type="match status" value="1"/>
</dbReference>
<name>A0A1Y2BJX1_9TREE</name>
<dbReference type="InParanoid" id="A0A1Y2BJX1"/>
<comment type="caution">
    <text evidence="6">The sequence shown here is derived from an EMBL/GenBank/DDBJ whole genome shotgun (WGS) entry which is preliminary data.</text>
</comment>
<evidence type="ECO:0000313" key="6">
    <source>
        <dbReference type="EMBL" id="ORY35066.1"/>
    </source>
</evidence>
<dbReference type="UniPathway" id="UPA00929">
    <property type="reaction ID" value="UER00894"/>
</dbReference>
<dbReference type="GO" id="GO:0008260">
    <property type="term" value="F:succinyl-CoA:3-oxo-acid CoA-transferase activity"/>
    <property type="evidence" value="ECO:0007669"/>
    <property type="project" value="UniProtKB-EC"/>
</dbReference>
<dbReference type="InterPro" id="IPR037171">
    <property type="entry name" value="NagB/RpiA_transferase-like"/>
</dbReference>
<comment type="function">
    <text evidence="3">Key enzyme for ketone body catabolism. Transfers the CoA moiety from succinate to acetoacetate. Formation of the enzyme-CoA intermediate proceeds via an unstable anhydride species formed between the carboxylate groups of the enzyme and substrate.</text>
</comment>
<feature type="region of interest" description="Disordered" evidence="5">
    <location>
        <begin position="326"/>
        <end position="346"/>
    </location>
</feature>
<comment type="catalytic activity">
    <reaction evidence="3">
        <text>a 3-oxo acid + succinyl-CoA = a 3-oxoacyl-CoA + succinate</text>
        <dbReference type="Rhea" id="RHEA:24564"/>
        <dbReference type="ChEBI" id="CHEBI:30031"/>
        <dbReference type="ChEBI" id="CHEBI:35973"/>
        <dbReference type="ChEBI" id="CHEBI:57292"/>
        <dbReference type="ChEBI" id="CHEBI:90726"/>
        <dbReference type="EC" id="2.8.3.5"/>
    </reaction>
</comment>
<dbReference type="EC" id="2.8.3.5" evidence="3"/>
<dbReference type="NCBIfam" id="TIGR02428">
    <property type="entry name" value="pcaJ_scoB_fam"/>
    <property type="match status" value="1"/>
</dbReference>
<dbReference type="PROSITE" id="PS01274">
    <property type="entry name" value="COA_TRANSF_2"/>
    <property type="match status" value="1"/>
</dbReference>
<keyword evidence="2 3" id="KW-0808">Transferase</keyword>
<proteinExistence type="inferred from homology"/>
<dbReference type="InterPro" id="IPR004165">
    <property type="entry name" value="CoA_trans_fam_I"/>
</dbReference>
<evidence type="ECO:0000256" key="5">
    <source>
        <dbReference type="SAM" id="MobiDB-lite"/>
    </source>
</evidence>
<evidence type="ECO:0000256" key="3">
    <source>
        <dbReference type="PIRNR" id="PIRNR000858"/>
    </source>
</evidence>
<dbReference type="PANTHER" id="PTHR13707">
    <property type="entry name" value="KETOACID-COENZYME A TRANSFERASE"/>
    <property type="match status" value="1"/>
</dbReference>